<dbReference type="CDD" id="cd03257">
    <property type="entry name" value="ABC_NikE_OppD_transporters"/>
    <property type="match status" value="2"/>
</dbReference>
<keyword evidence="2" id="KW-0547">Nucleotide-binding</keyword>
<dbReference type="InterPro" id="IPR013563">
    <property type="entry name" value="Oligopep_ABC_C"/>
</dbReference>
<dbReference type="NCBIfam" id="NF008453">
    <property type="entry name" value="PRK11308.1"/>
    <property type="match status" value="2"/>
</dbReference>
<dbReference type="GO" id="GO:0005524">
    <property type="term" value="F:ATP binding"/>
    <property type="evidence" value="ECO:0007669"/>
    <property type="project" value="UniProtKB-KW"/>
</dbReference>
<dbReference type="STRING" id="35818.HPU229336_06645"/>
<evidence type="ECO:0000259" key="4">
    <source>
        <dbReference type="PROSITE" id="PS50893"/>
    </source>
</evidence>
<dbReference type="SUPFAM" id="SSF52540">
    <property type="entry name" value="P-loop containing nucleoside triphosphate hydrolases"/>
    <property type="match status" value="2"/>
</dbReference>
<dbReference type="PATRIC" id="fig|35818.11.peg.2392"/>
<dbReference type="SMART" id="SM00382">
    <property type="entry name" value="AAA"/>
    <property type="match status" value="2"/>
</dbReference>
<gene>
    <name evidence="5" type="ORF">HPU229334_12085</name>
</gene>
<dbReference type="Pfam" id="PF08352">
    <property type="entry name" value="oligo_HPY"/>
    <property type="match status" value="1"/>
</dbReference>
<name>A0A0N0LSI6_9HELI</name>
<feature type="domain" description="ABC transporter" evidence="4">
    <location>
        <begin position="1"/>
        <end position="247"/>
    </location>
</feature>
<evidence type="ECO:0000256" key="2">
    <source>
        <dbReference type="ARBA" id="ARBA00022741"/>
    </source>
</evidence>
<evidence type="ECO:0000256" key="3">
    <source>
        <dbReference type="ARBA" id="ARBA00022840"/>
    </source>
</evidence>
<dbReference type="EMBL" id="JNOC01000080">
    <property type="protein sequence ID" value="KPH54808.1"/>
    <property type="molecule type" value="Genomic_DNA"/>
</dbReference>
<dbReference type="Gene3D" id="3.40.50.300">
    <property type="entry name" value="P-loop containing nucleotide triphosphate hydrolases"/>
    <property type="match status" value="2"/>
</dbReference>
<dbReference type="AlphaFoldDB" id="A0A0N0LSI6"/>
<keyword evidence="3 5" id="KW-0067">ATP-binding</keyword>
<comment type="caution">
    <text evidence="5">The sequence shown here is derived from an EMBL/GenBank/DDBJ whole genome shotgun (WGS) entry which is preliminary data.</text>
</comment>
<accession>A0A0N0LSI6</accession>
<evidence type="ECO:0000256" key="1">
    <source>
        <dbReference type="ARBA" id="ARBA00022448"/>
    </source>
</evidence>
<dbReference type="InterPro" id="IPR017871">
    <property type="entry name" value="ABC_transporter-like_CS"/>
</dbReference>
<dbReference type="InterPro" id="IPR050319">
    <property type="entry name" value="ABC_transp_ATP-bind"/>
</dbReference>
<dbReference type="GO" id="GO:0015833">
    <property type="term" value="P:peptide transport"/>
    <property type="evidence" value="ECO:0007669"/>
    <property type="project" value="InterPro"/>
</dbReference>
<reference evidence="5 6" key="1">
    <citation type="submission" date="2014-06" db="EMBL/GenBank/DDBJ databases">
        <title>Helicobacter pullorum isolates in fresh chicken meat - phenotypic and genotypic features.</title>
        <authorList>
            <person name="Borges V."/>
            <person name="Santos A."/>
            <person name="Correia C.B."/>
            <person name="Saraiva M."/>
            <person name="Menard A."/>
            <person name="Vieira L."/>
            <person name="Sampaio D.A."/>
            <person name="Gomes J.P."/>
            <person name="Oleastro M."/>
        </authorList>
    </citation>
    <scope>NUCLEOTIDE SEQUENCE [LARGE SCALE GENOMIC DNA]</scope>
    <source>
        <strain evidence="5 6">229334/12</strain>
    </source>
</reference>
<dbReference type="PANTHER" id="PTHR43776:SF8">
    <property type="entry name" value="ABC TRANSPORTER, ATP-BINDING PROTEIN"/>
    <property type="match status" value="1"/>
</dbReference>
<evidence type="ECO:0000313" key="5">
    <source>
        <dbReference type="EMBL" id="KPH54808.1"/>
    </source>
</evidence>
<feature type="domain" description="ABC transporter" evidence="4">
    <location>
        <begin position="265"/>
        <end position="511"/>
    </location>
</feature>
<dbReference type="PANTHER" id="PTHR43776">
    <property type="entry name" value="TRANSPORT ATP-BINDING PROTEIN"/>
    <property type="match status" value="1"/>
</dbReference>
<dbReference type="Proteomes" id="UP000037997">
    <property type="component" value="Unassembled WGS sequence"/>
</dbReference>
<dbReference type="RefSeq" id="WP_054198628.1">
    <property type="nucleotide sequence ID" value="NZ_JNOC01000080.1"/>
</dbReference>
<dbReference type="Pfam" id="PF00005">
    <property type="entry name" value="ABC_tran"/>
    <property type="match status" value="2"/>
</dbReference>
<sequence>MTILKVESLSLKLANFCLENISFELPRGEILGIVGESGSGKSMLGNAILQLLPNIQHQSGTIDFLEQNLLNLSQKQMQKIRGKEISYIFQEPLSALNPLHKIKKQITEAILIHNPTCPKDTLQKRILELLENVSLPPKVLDSYPHELSGGQRQRICIAIALANSPKILIADEPTTALDSTTQQQILELLQFLQKKLHLSILFISHDLLAVSKLCKKILVLKKGKIIESGDTSSIFNSPKNPYTKLLVESLTFHYNTQKNFGKTIMEVENLGVSYIVKKNFWGKALEKFEALKPLSFQLKEGENLGIIGESGSGKTSLGNAICRLIESNGTIKLLGQDFFSLKGETLRDFRKNIQMIFQDPFSSLNPKMTIYQILKEGLLAHKIPNYQTKITQALLDVSLDESFLERYPNELSGGQRQRISIARSLVLKPKILLLDEPTSALDKNTQKQILELLLRLAKQYHLSYICISHDLSVIASLCQSVIVLKKGEILERGDTQEVFANPKNAYVKKLLEASGI</sequence>
<organism evidence="5 6">
    <name type="scientific">Helicobacter pullorum</name>
    <dbReference type="NCBI Taxonomy" id="35818"/>
    <lineage>
        <taxon>Bacteria</taxon>
        <taxon>Pseudomonadati</taxon>
        <taxon>Campylobacterota</taxon>
        <taxon>Epsilonproteobacteria</taxon>
        <taxon>Campylobacterales</taxon>
        <taxon>Helicobacteraceae</taxon>
        <taxon>Helicobacter</taxon>
    </lineage>
</organism>
<dbReference type="GO" id="GO:0016887">
    <property type="term" value="F:ATP hydrolysis activity"/>
    <property type="evidence" value="ECO:0007669"/>
    <property type="project" value="InterPro"/>
</dbReference>
<protein>
    <submittedName>
        <fullName evidence="5">ABC transporter ATP-binding protein</fullName>
    </submittedName>
</protein>
<dbReference type="GO" id="GO:0055085">
    <property type="term" value="P:transmembrane transport"/>
    <property type="evidence" value="ECO:0007669"/>
    <property type="project" value="UniProtKB-ARBA"/>
</dbReference>
<evidence type="ECO:0000313" key="6">
    <source>
        <dbReference type="Proteomes" id="UP000037997"/>
    </source>
</evidence>
<dbReference type="InterPro" id="IPR027417">
    <property type="entry name" value="P-loop_NTPase"/>
</dbReference>
<dbReference type="InterPro" id="IPR003593">
    <property type="entry name" value="AAA+_ATPase"/>
</dbReference>
<keyword evidence="1" id="KW-0813">Transport</keyword>
<dbReference type="PROSITE" id="PS00211">
    <property type="entry name" value="ABC_TRANSPORTER_1"/>
    <property type="match status" value="2"/>
</dbReference>
<dbReference type="InterPro" id="IPR003439">
    <property type="entry name" value="ABC_transporter-like_ATP-bd"/>
</dbReference>
<dbReference type="PROSITE" id="PS50893">
    <property type="entry name" value="ABC_TRANSPORTER_2"/>
    <property type="match status" value="2"/>
</dbReference>
<proteinExistence type="predicted"/>